<reference evidence="2 3" key="1">
    <citation type="submission" date="2019-12" db="EMBL/GenBank/DDBJ databases">
        <title>Isolation and characterization of three novel carbon monoxide-oxidizing members of Halobacteria from salione crusts and soils.</title>
        <authorList>
            <person name="Myers M.R."/>
            <person name="King G.M."/>
        </authorList>
    </citation>
    <scope>NUCLEOTIDE SEQUENCE [LARGE SCALE GENOMIC DNA]</scope>
    <source>
        <strain evidence="2 3">PCN9</strain>
    </source>
</reference>
<dbReference type="OrthoDB" id="285635at2157"/>
<proteinExistence type="predicted"/>
<accession>A0A6B0SHW2</accession>
<protein>
    <submittedName>
        <fullName evidence="2">Transcriptional regulator</fullName>
    </submittedName>
</protein>
<evidence type="ECO:0000313" key="3">
    <source>
        <dbReference type="Proteomes" id="UP000471521"/>
    </source>
</evidence>
<dbReference type="Pfam" id="PF08461">
    <property type="entry name" value="WHD_RNase_R"/>
    <property type="match status" value="1"/>
</dbReference>
<dbReference type="AlphaFoldDB" id="A0A6B0SHW2"/>
<dbReference type="InterPro" id="IPR013668">
    <property type="entry name" value="RNase_R_HTH_12"/>
</dbReference>
<dbReference type="InterPro" id="IPR036390">
    <property type="entry name" value="WH_DNA-bd_sf"/>
</dbReference>
<organism evidence="2 3">
    <name type="scientific">Halobacterium bonnevillei</name>
    <dbReference type="NCBI Taxonomy" id="2692200"/>
    <lineage>
        <taxon>Archaea</taxon>
        <taxon>Methanobacteriati</taxon>
        <taxon>Methanobacteriota</taxon>
        <taxon>Stenosarchaea group</taxon>
        <taxon>Halobacteria</taxon>
        <taxon>Halobacteriales</taxon>
        <taxon>Halobacteriaceae</taxon>
        <taxon>Halobacterium</taxon>
    </lineage>
</organism>
<name>A0A6B0SHW2_9EURY</name>
<sequence length="76" mass="8867">MVPLDDEILEVLYSTRLVLTPAVIAYNIEYSREEVNRRLRRLESEGMVERVQRGKYQLSERGKRYVDGHPVSGESN</sequence>
<dbReference type="EMBL" id="WUUU01000105">
    <property type="protein sequence ID" value="MXR21364.1"/>
    <property type="molecule type" value="Genomic_DNA"/>
</dbReference>
<gene>
    <name evidence="2" type="ORF">GRX66_12395</name>
</gene>
<evidence type="ECO:0000313" key="2">
    <source>
        <dbReference type="EMBL" id="MXR21364.1"/>
    </source>
</evidence>
<dbReference type="Proteomes" id="UP000471521">
    <property type="component" value="Unassembled WGS sequence"/>
</dbReference>
<feature type="domain" description="Ribonuclease R winged-helix" evidence="1">
    <location>
        <begin position="8"/>
        <end position="63"/>
    </location>
</feature>
<dbReference type="SUPFAM" id="SSF46785">
    <property type="entry name" value="Winged helix' DNA-binding domain"/>
    <property type="match status" value="1"/>
</dbReference>
<dbReference type="InterPro" id="IPR036388">
    <property type="entry name" value="WH-like_DNA-bd_sf"/>
</dbReference>
<dbReference type="Gene3D" id="1.10.10.10">
    <property type="entry name" value="Winged helix-like DNA-binding domain superfamily/Winged helix DNA-binding domain"/>
    <property type="match status" value="1"/>
</dbReference>
<evidence type="ECO:0000259" key="1">
    <source>
        <dbReference type="Pfam" id="PF08461"/>
    </source>
</evidence>
<keyword evidence="3" id="KW-1185">Reference proteome</keyword>
<comment type="caution">
    <text evidence="2">The sequence shown here is derived from an EMBL/GenBank/DDBJ whole genome shotgun (WGS) entry which is preliminary data.</text>
</comment>